<organism evidence="3 4">
    <name type="scientific">Bathycoccus prasinos</name>
    <dbReference type="NCBI Taxonomy" id="41875"/>
    <lineage>
        <taxon>Eukaryota</taxon>
        <taxon>Viridiplantae</taxon>
        <taxon>Chlorophyta</taxon>
        <taxon>Mamiellophyceae</taxon>
        <taxon>Mamiellales</taxon>
        <taxon>Bathycoccaceae</taxon>
        <taxon>Bathycoccus</taxon>
    </lineage>
</organism>
<dbReference type="KEGG" id="bpg:Bathy01g03660"/>
<evidence type="ECO:0000313" key="4">
    <source>
        <dbReference type="Proteomes" id="UP000198341"/>
    </source>
</evidence>
<feature type="region of interest" description="Disordered" evidence="2">
    <location>
        <begin position="1"/>
        <end position="28"/>
    </location>
</feature>
<protein>
    <submittedName>
        <fullName evidence="3">PREDICTED: similar to Stretchin-Mlck CG18255-PA, isoform A</fullName>
    </submittedName>
</protein>
<dbReference type="Proteomes" id="UP000198341">
    <property type="component" value="Chromosome 1"/>
</dbReference>
<proteinExistence type="predicted"/>
<feature type="coiled-coil region" evidence="1">
    <location>
        <begin position="107"/>
        <end position="134"/>
    </location>
</feature>
<evidence type="ECO:0000313" key="3">
    <source>
        <dbReference type="EMBL" id="CCO14309.1"/>
    </source>
</evidence>
<reference evidence="3 4" key="1">
    <citation type="submission" date="2011-10" db="EMBL/GenBank/DDBJ databases">
        <authorList>
            <person name="Genoscope - CEA"/>
        </authorList>
    </citation>
    <scope>NUCLEOTIDE SEQUENCE [LARGE SCALE GENOMIC DNA]</scope>
    <source>
        <strain evidence="3 4">RCC 1105</strain>
    </source>
</reference>
<gene>
    <name evidence="3" type="ORF">Bathy01g03660</name>
</gene>
<evidence type="ECO:0000256" key="1">
    <source>
        <dbReference type="SAM" id="Coils"/>
    </source>
</evidence>
<feature type="coiled-coil region" evidence="1">
    <location>
        <begin position="247"/>
        <end position="285"/>
    </location>
</feature>
<dbReference type="AlphaFoldDB" id="K8E9J8"/>
<feature type="compositionally biased region" description="Low complexity" evidence="2">
    <location>
        <begin position="588"/>
        <end position="600"/>
    </location>
</feature>
<name>K8E9J8_9CHLO</name>
<evidence type="ECO:0000256" key="2">
    <source>
        <dbReference type="SAM" id="MobiDB-lite"/>
    </source>
</evidence>
<dbReference type="EMBL" id="FO082278">
    <property type="protein sequence ID" value="CCO14309.1"/>
    <property type="molecule type" value="Genomic_DNA"/>
</dbReference>
<feature type="compositionally biased region" description="Basic residues" evidence="2">
    <location>
        <begin position="731"/>
        <end position="743"/>
    </location>
</feature>
<feature type="compositionally biased region" description="Polar residues" evidence="2">
    <location>
        <begin position="534"/>
        <end position="545"/>
    </location>
</feature>
<dbReference type="RefSeq" id="XP_007515430.1">
    <property type="nucleotide sequence ID" value="XM_007515368.1"/>
</dbReference>
<dbReference type="GeneID" id="19018101"/>
<sequence>MFNLITSTTGERGGRGGGAKNTNNNNNNNEVALVSSSSQRAANELQKRKNTSNATTANNVFDSIRGDVNLELRTTQTWGLGLSGGGRPRVTTFGQPSSSMCSIKDAAEKLEQDRKKARQELLLMTQKLEEYEKTERTMGRNLESEREMTSKLRASLNSANRRIGELSERFKAVEGAHEEIRDRLARAEKAEKTCDENLTFAQDALTDRLECDEKYLKALKTSIKERDGLFAANEELVKRVEALTVSERELFEKVAKKEEKVKEILEEKEGALAHLRKKAEHEKDLLHRATGSEKKAMDLKDSFEALLKVNVEKDEALIALRKEKEKATTKNEGELKKLSGELTKLKDTYEKDKLKWCESVDTERLEVQKTKDALEKVSKALETETRQLEAVNATLREKEEQLFEFELERNKAKDALSERENEKKRLEKEHAEKLDDLEDKYEKEKREIREEQNRTVEKTRKQLTEKNAEYISTKAVQNREEIERVKESARKDIDRANANLIAKEEECEKLESEIAELKRDAKLRQTAYEAQLENLQKQSKATATKATDENNNSSDEDEENFNDGIDQLRGKAPAPTQKSALKQRDQQKSTSKSTKSTKFTLDPDADNFYDAPVGDKPTVEKPPASKSSRRRRVTIQSHDMEEGHANENDVETQSMERTATATARKTKKKSEAPTKSKPSATTLVELATHVSRGRVRKSTTGASRNNQHAPSVAVLKKKTPTPPPASLLSHQQRKATLKTKKSPAKNALLRAKILQNAHNDDDSSADDAVDDDGLEGLDPFAFADD</sequence>
<feature type="compositionally biased region" description="Polar residues" evidence="2">
    <location>
        <begin position="698"/>
        <end position="709"/>
    </location>
</feature>
<keyword evidence="4" id="KW-1185">Reference proteome</keyword>
<feature type="region of interest" description="Disordered" evidence="2">
    <location>
        <begin position="534"/>
        <end position="785"/>
    </location>
</feature>
<accession>K8E9J8</accession>
<feature type="region of interest" description="Disordered" evidence="2">
    <location>
        <begin position="414"/>
        <end position="433"/>
    </location>
</feature>
<feature type="compositionally biased region" description="Basic and acidic residues" evidence="2">
    <location>
        <begin position="638"/>
        <end position="647"/>
    </location>
</feature>
<keyword evidence="1" id="KW-0175">Coiled coil</keyword>
<feature type="compositionally biased region" description="Acidic residues" evidence="2">
    <location>
        <begin position="762"/>
        <end position="775"/>
    </location>
</feature>